<dbReference type="KEGG" id="mis:MICPUN_103198"/>
<reference evidence="11 12" key="1">
    <citation type="journal article" date="2009" name="Science">
        <title>Green evolution and dynamic adaptations revealed by genomes of the marine picoeukaryotes Micromonas.</title>
        <authorList>
            <person name="Worden A.Z."/>
            <person name="Lee J.H."/>
            <person name="Mock T."/>
            <person name="Rouze P."/>
            <person name="Simmons M.P."/>
            <person name="Aerts A.L."/>
            <person name="Allen A.E."/>
            <person name="Cuvelier M.L."/>
            <person name="Derelle E."/>
            <person name="Everett M.V."/>
            <person name="Foulon E."/>
            <person name="Grimwood J."/>
            <person name="Gundlach H."/>
            <person name="Henrissat B."/>
            <person name="Napoli C."/>
            <person name="McDonald S.M."/>
            <person name="Parker M.S."/>
            <person name="Rombauts S."/>
            <person name="Salamov A."/>
            <person name="Von Dassow P."/>
            <person name="Badger J.H."/>
            <person name="Coutinho P.M."/>
            <person name="Demir E."/>
            <person name="Dubchak I."/>
            <person name="Gentemann C."/>
            <person name="Eikrem W."/>
            <person name="Gready J.E."/>
            <person name="John U."/>
            <person name="Lanier W."/>
            <person name="Lindquist E.A."/>
            <person name="Lucas S."/>
            <person name="Mayer K.F."/>
            <person name="Moreau H."/>
            <person name="Not F."/>
            <person name="Otillar R."/>
            <person name="Panaud O."/>
            <person name="Pangilinan J."/>
            <person name="Paulsen I."/>
            <person name="Piegu B."/>
            <person name="Poliakov A."/>
            <person name="Robbens S."/>
            <person name="Schmutz J."/>
            <person name="Toulza E."/>
            <person name="Wyss T."/>
            <person name="Zelensky A."/>
            <person name="Zhou K."/>
            <person name="Armbrust E.V."/>
            <person name="Bhattacharya D."/>
            <person name="Goodenough U.W."/>
            <person name="Van de Peer Y."/>
            <person name="Grigoriev I.V."/>
        </authorList>
    </citation>
    <scope>NUCLEOTIDE SEQUENCE [LARGE SCALE GENOMIC DNA]</scope>
    <source>
        <strain evidence="12">RCC299 / NOUM17</strain>
    </source>
</reference>
<comment type="subcellular location">
    <subcellularLocation>
        <location evidence="2">Cytoplasm</location>
    </subcellularLocation>
    <subcellularLocation>
        <location evidence="1">Nucleus</location>
    </subcellularLocation>
</comment>
<evidence type="ECO:0000313" key="12">
    <source>
        <dbReference type="Proteomes" id="UP000002009"/>
    </source>
</evidence>
<dbReference type="InterPro" id="IPR044189">
    <property type="entry name" value="XPO4/7-like"/>
</dbReference>
<dbReference type="AlphaFoldDB" id="C1EEQ3"/>
<dbReference type="EMBL" id="CP001330">
    <property type="protein sequence ID" value="ACO66279.1"/>
    <property type="molecule type" value="Genomic_DNA"/>
</dbReference>
<dbReference type="Pfam" id="PF03810">
    <property type="entry name" value="IBN_N"/>
    <property type="match status" value="1"/>
</dbReference>
<evidence type="ECO:0000259" key="10">
    <source>
        <dbReference type="PROSITE" id="PS50166"/>
    </source>
</evidence>
<evidence type="ECO:0000256" key="6">
    <source>
        <dbReference type="ARBA" id="ARBA00022927"/>
    </source>
</evidence>
<dbReference type="GO" id="GO:0031267">
    <property type="term" value="F:small GTPase binding"/>
    <property type="evidence" value="ECO:0007669"/>
    <property type="project" value="InterPro"/>
</dbReference>
<organism evidence="11 12">
    <name type="scientific">Micromonas commoda (strain RCC299 / NOUM17 / CCMP2709)</name>
    <name type="common">Picoplanktonic green alga</name>
    <dbReference type="NCBI Taxonomy" id="296587"/>
    <lineage>
        <taxon>Eukaryota</taxon>
        <taxon>Viridiplantae</taxon>
        <taxon>Chlorophyta</taxon>
        <taxon>Mamiellophyceae</taxon>
        <taxon>Mamiellales</taxon>
        <taxon>Mamiellaceae</taxon>
        <taxon>Micromonas</taxon>
    </lineage>
</organism>
<dbReference type="PROSITE" id="PS50166">
    <property type="entry name" value="IMPORTIN_B_NT"/>
    <property type="match status" value="1"/>
</dbReference>
<dbReference type="InterPro" id="IPR014877">
    <property type="entry name" value="XPO1_C_dom"/>
</dbReference>
<dbReference type="OrthoDB" id="5548448at2759"/>
<dbReference type="FunCoup" id="C1EEQ3">
    <property type="interactions" value="1483"/>
</dbReference>
<dbReference type="OMA" id="SCKSIFH"/>
<gene>
    <name evidence="11" type="ORF">MICPUN_103198</name>
</gene>
<feature type="domain" description="Importin N-terminal" evidence="10">
    <location>
        <begin position="20"/>
        <end position="86"/>
    </location>
</feature>
<proteinExistence type="inferred from homology"/>
<dbReference type="InParanoid" id="C1EEQ3"/>
<evidence type="ECO:0000256" key="7">
    <source>
        <dbReference type="ARBA" id="ARBA00023242"/>
    </source>
</evidence>
<keyword evidence="6" id="KW-0653">Protein transport</keyword>
<evidence type="ECO:0000256" key="3">
    <source>
        <dbReference type="ARBA" id="ARBA00009466"/>
    </source>
</evidence>
<evidence type="ECO:0000256" key="9">
    <source>
        <dbReference type="SAM" id="MobiDB-lite"/>
    </source>
</evidence>
<dbReference type="InterPro" id="IPR011989">
    <property type="entry name" value="ARM-like"/>
</dbReference>
<dbReference type="GO" id="GO:0006611">
    <property type="term" value="P:protein export from nucleus"/>
    <property type="evidence" value="ECO:0007669"/>
    <property type="project" value="TreeGrafter"/>
</dbReference>
<accession>C1EEQ3</accession>
<evidence type="ECO:0000256" key="2">
    <source>
        <dbReference type="ARBA" id="ARBA00004496"/>
    </source>
</evidence>
<evidence type="ECO:0000256" key="1">
    <source>
        <dbReference type="ARBA" id="ARBA00004123"/>
    </source>
</evidence>
<dbReference type="STRING" id="296587.C1EEQ3"/>
<dbReference type="InterPro" id="IPR001494">
    <property type="entry name" value="Importin-beta_N"/>
</dbReference>
<dbReference type="GO" id="GO:0005643">
    <property type="term" value="C:nuclear pore"/>
    <property type="evidence" value="ECO:0007669"/>
    <property type="project" value="TreeGrafter"/>
</dbReference>
<sequence length="1231" mass="128874">MTAVEQAAQGLALPSLRANAEATLLEFRRSPHALPACRHILEHSQVTEAQFQAASTLRDAALRDWTALPPQERSGLRQFCLGALLHRTPPPAPVVASQLMSTLAVILKRAWLDDGVDRGAMLSEAEAAVTQASTAAARRIGLQLFAAVISEFSPTTASAMQLPWEFHERCRASLETEFLAGLFAHGSQIARSVAESGAALNATDDNVCVASLRLMSAALAWDFTRDGAAGGPFGFIQPEGHLRPAGNDRDGEAADAVRITPGVGWRETLLAPGAMDWLFRLNTAAHASCARADGASSHGASGSGGNPKVDALAGAARGVVASLCALSGDVFPSAREEPGGETRRRHFAACVRALRAVLLPANAAVALAAAGSATGEENLEDGARALCSLAEVHPVEDFVTPLGAMPGGSTNDAADPGSNDQNALGMLGELTLALIAAGALRGEHEGGAMEESLRMLLDAWGSLIGRVGQFGCPPELANGAAAVFQAYLHGGLAAVAESAYDDDDGQEEEGKAGAAALDERLSLIAPIARAAPDATLPLLRQALDAKKRALAATTANGADPTTALEELWWLARLVPHVLADAFDGEIPLPPDSLAECRARATHEERECPVDALAGEYVQLTCLCLDENARRALSPRLLETLTWGSARWTDTYLMSEDTGGSLHAAIFAHNALGGGGEGRVYRGANKAKPAAFSEAGGGANVLDALLRAAFVCLTAWPGETGVQKAAASTLLPALTRRRALCRTCVNLPAWKQVMDAESVALAHSAAVAGAVPGHQTLHFPPEIHLGLSEALGRAAEGLNDEAQSQEYIARVLTPVGQVLSAVAAAPGDMKHPAGESRAIAVIQALRGSVRATIARSQASVFSFFSQSFEALLAVQRAGAHSAQVSKLILKLTEELVANQACFLGPAHAGVLCRHCLRVVEEYRASGRGKIGATEGGSRSLRAERVKECYKEVKAMLRMLTHVTNSDNDVEDEETARGDSHRGSVLAAAAAGAAASEGRVRGGAGVATSGEALAKVDVAQVVFIGLNTVIPLITDELLTFPKLCHQYFALLAHMLEAYPAKVAALPPDMFNSLMGTLEFGLKHADVEVARESLAAAGAMGSFQHHASVDGRAGLGDHNFLSASSGQGTILARLMRTTLSRMIFEDAGMDLVDAAADALLPLMLVERAAFEGVAGELLAKLEGDAGAQARVVGALRELTTGNGLTDRVDRANKRRFRRNMSTFLTETRSFVRHN</sequence>
<dbReference type="GeneID" id="8247736"/>
<evidence type="ECO:0000256" key="8">
    <source>
        <dbReference type="ARBA" id="ARBA00040444"/>
    </source>
</evidence>
<dbReference type="SMART" id="SM00913">
    <property type="entry name" value="IBN_N"/>
    <property type="match status" value="1"/>
</dbReference>
<keyword evidence="4" id="KW-0813">Transport</keyword>
<dbReference type="Pfam" id="PF08767">
    <property type="entry name" value="CRM1_C"/>
    <property type="match status" value="1"/>
</dbReference>
<dbReference type="eggNOG" id="KOG4541">
    <property type="taxonomic scope" value="Eukaryota"/>
</dbReference>
<dbReference type="SUPFAM" id="SSF48371">
    <property type="entry name" value="ARM repeat"/>
    <property type="match status" value="1"/>
</dbReference>
<evidence type="ECO:0000256" key="5">
    <source>
        <dbReference type="ARBA" id="ARBA00022490"/>
    </source>
</evidence>
<evidence type="ECO:0000256" key="4">
    <source>
        <dbReference type="ARBA" id="ARBA00022448"/>
    </source>
</evidence>
<evidence type="ECO:0000313" key="11">
    <source>
        <dbReference type="EMBL" id="ACO66279.1"/>
    </source>
</evidence>
<name>C1EEQ3_MICCC</name>
<keyword evidence="5" id="KW-0963">Cytoplasm</keyword>
<dbReference type="PANTHER" id="PTHR12596:SF1">
    <property type="entry name" value="EXPORTIN-4"/>
    <property type="match status" value="1"/>
</dbReference>
<protein>
    <recommendedName>
        <fullName evidence="8">Exportin-4</fullName>
    </recommendedName>
</protein>
<dbReference type="RefSeq" id="XP_002505021.1">
    <property type="nucleotide sequence ID" value="XM_002504975.1"/>
</dbReference>
<dbReference type="InterPro" id="IPR016024">
    <property type="entry name" value="ARM-type_fold"/>
</dbReference>
<dbReference type="Gene3D" id="1.25.10.10">
    <property type="entry name" value="Leucine-rich Repeat Variant"/>
    <property type="match status" value="2"/>
</dbReference>
<feature type="region of interest" description="Disordered" evidence="9">
    <location>
        <begin position="962"/>
        <end position="981"/>
    </location>
</feature>
<dbReference type="PANTHER" id="PTHR12596">
    <property type="entry name" value="EXPORTIN 4,7-RELATED"/>
    <property type="match status" value="1"/>
</dbReference>
<dbReference type="GO" id="GO:0005737">
    <property type="term" value="C:cytoplasm"/>
    <property type="evidence" value="ECO:0007669"/>
    <property type="project" value="UniProtKB-SubCell"/>
</dbReference>
<dbReference type="Proteomes" id="UP000002009">
    <property type="component" value="Chromosome 11"/>
</dbReference>
<dbReference type="GO" id="GO:0005049">
    <property type="term" value="F:nuclear export signal receptor activity"/>
    <property type="evidence" value="ECO:0007669"/>
    <property type="project" value="InterPro"/>
</dbReference>
<comment type="similarity">
    <text evidence="3">Belongs to the exportin family.</text>
</comment>
<keyword evidence="12" id="KW-1185">Reference proteome</keyword>
<keyword evidence="7" id="KW-0539">Nucleus</keyword>